<evidence type="ECO:0000256" key="3">
    <source>
        <dbReference type="ARBA" id="ARBA00014962"/>
    </source>
</evidence>
<dbReference type="InterPro" id="IPR003849">
    <property type="entry name" value="Preprotein_translocase_YajC"/>
</dbReference>
<keyword evidence="8 11" id="KW-1133">Transmembrane helix</keyword>
<dbReference type="SMART" id="SM01323">
    <property type="entry name" value="YajC"/>
    <property type="match status" value="1"/>
</dbReference>
<name>A0A5C6EA52_9BACT</name>
<feature type="transmembrane region" description="Helical" evidence="11">
    <location>
        <begin position="52"/>
        <end position="69"/>
    </location>
</feature>
<evidence type="ECO:0000256" key="5">
    <source>
        <dbReference type="ARBA" id="ARBA00022475"/>
    </source>
</evidence>
<dbReference type="GO" id="GO:0005886">
    <property type="term" value="C:plasma membrane"/>
    <property type="evidence" value="ECO:0007669"/>
    <property type="project" value="UniProtKB-SubCell"/>
</dbReference>
<evidence type="ECO:0000256" key="11">
    <source>
        <dbReference type="SAM" id="Phobius"/>
    </source>
</evidence>
<dbReference type="EMBL" id="SJPY01000001">
    <property type="protein sequence ID" value="TWU45374.1"/>
    <property type="molecule type" value="Genomic_DNA"/>
</dbReference>
<keyword evidence="10 11" id="KW-0472">Membrane</keyword>
<dbReference type="AlphaFoldDB" id="A0A5C6EA52"/>
<comment type="similarity">
    <text evidence="2">Belongs to the YajC family.</text>
</comment>
<evidence type="ECO:0000256" key="1">
    <source>
        <dbReference type="ARBA" id="ARBA00004162"/>
    </source>
</evidence>
<evidence type="ECO:0000256" key="6">
    <source>
        <dbReference type="ARBA" id="ARBA00022692"/>
    </source>
</evidence>
<keyword evidence="4" id="KW-0813">Transport</keyword>
<accession>A0A5C6EA52</accession>
<evidence type="ECO:0000313" key="12">
    <source>
        <dbReference type="EMBL" id="TWU45374.1"/>
    </source>
</evidence>
<keyword evidence="7" id="KW-0653">Protein transport</keyword>
<keyword evidence="9" id="KW-0811">Translocation</keyword>
<dbReference type="PANTHER" id="PTHR33909:SF1">
    <property type="entry name" value="SEC TRANSLOCON ACCESSORY COMPLEX SUBUNIT YAJC"/>
    <property type="match status" value="1"/>
</dbReference>
<dbReference type="Pfam" id="PF02699">
    <property type="entry name" value="YajC"/>
    <property type="match status" value="1"/>
</dbReference>
<keyword evidence="5" id="KW-1003">Cell membrane</keyword>
<dbReference type="PRINTS" id="PR01853">
    <property type="entry name" value="YAJCTRNLCASE"/>
</dbReference>
<comment type="caution">
    <text evidence="12">The sequence shown here is derived from an EMBL/GenBank/DDBJ whole genome shotgun (WGS) entry which is preliminary data.</text>
</comment>
<evidence type="ECO:0000256" key="2">
    <source>
        <dbReference type="ARBA" id="ARBA00006742"/>
    </source>
</evidence>
<evidence type="ECO:0000256" key="4">
    <source>
        <dbReference type="ARBA" id="ARBA00022448"/>
    </source>
</evidence>
<comment type="subcellular location">
    <subcellularLocation>
        <location evidence="1">Cell membrane</location>
        <topology evidence="1">Single-pass membrane protein</topology>
    </subcellularLocation>
</comment>
<dbReference type="NCBIfam" id="TIGR00739">
    <property type="entry name" value="yajC"/>
    <property type="match status" value="1"/>
</dbReference>
<evidence type="ECO:0000256" key="10">
    <source>
        <dbReference type="ARBA" id="ARBA00023136"/>
    </source>
</evidence>
<reference evidence="12 13" key="1">
    <citation type="submission" date="2019-02" db="EMBL/GenBank/DDBJ databases">
        <title>Deep-cultivation of Planctomycetes and their phenomic and genomic characterization uncovers novel biology.</title>
        <authorList>
            <person name="Wiegand S."/>
            <person name="Jogler M."/>
            <person name="Boedeker C."/>
            <person name="Pinto D."/>
            <person name="Vollmers J."/>
            <person name="Rivas-Marin E."/>
            <person name="Kohn T."/>
            <person name="Peeters S.H."/>
            <person name="Heuer A."/>
            <person name="Rast P."/>
            <person name="Oberbeckmann S."/>
            <person name="Bunk B."/>
            <person name="Jeske O."/>
            <person name="Meyerdierks A."/>
            <person name="Storesund J.E."/>
            <person name="Kallscheuer N."/>
            <person name="Luecker S."/>
            <person name="Lage O.M."/>
            <person name="Pohl T."/>
            <person name="Merkel B.J."/>
            <person name="Hornburger P."/>
            <person name="Mueller R.-W."/>
            <person name="Bruemmer F."/>
            <person name="Labrenz M."/>
            <person name="Spormann A.M."/>
            <person name="Op Den Camp H."/>
            <person name="Overmann J."/>
            <person name="Amann R."/>
            <person name="Jetten M.S.M."/>
            <person name="Mascher T."/>
            <person name="Medema M.H."/>
            <person name="Devos D.P."/>
            <person name="Kaster A.-K."/>
            <person name="Ovreas L."/>
            <person name="Rohde M."/>
            <person name="Galperin M.Y."/>
            <person name="Jogler C."/>
        </authorList>
    </citation>
    <scope>NUCLEOTIDE SEQUENCE [LARGE SCALE GENOMIC DNA]</scope>
    <source>
        <strain evidence="12 13">Q31b</strain>
    </source>
</reference>
<sequence>MFANVFFHTTETFGQIGLILSTLLAQDATAAPAADAVSREPTFVEQLFANPLLPIVVVIFLFYTLLLAPERRRKAEEAKLLASLKKNDRIVTVGGIHGTVVSVTADSDVVTIKCDESGNTRLKMNRSAISTIVNPNKET</sequence>
<keyword evidence="13" id="KW-1185">Reference proteome</keyword>
<evidence type="ECO:0000256" key="9">
    <source>
        <dbReference type="ARBA" id="ARBA00023010"/>
    </source>
</evidence>
<dbReference type="PANTHER" id="PTHR33909">
    <property type="entry name" value="SEC TRANSLOCON ACCESSORY COMPLEX SUBUNIT YAJC"/>
    <property type="match status" value="1"/>
</dbReference>
<evidence type="ECO:0000256" key="8">
    <source>
        <dbReference type="ARBA" id="ARBA00022989"/>
    </source>
</evidence>
<dbReference type="GO" id="GO:0015031">
    <property type="term" value="P:protein transport"/>
    <property type="evidence" value="ECO:0007669"/>
    <property type="project" value="UniProtKB-KW"/>
</dbReference>
<evidence type="ECO:0000256" key="7">
    <source>
        <dbReference type="ARBA" id="ARBA00022927"/>
    </source>
</evidence>
<protein>
    <recommendedName>
        <fullName evidence="3">Sec translocon accessory complex subunit YajC</fullName>
    </recommendedName>
</protein>
<keyword evidence="6 11" id="KW-0812">Transmembrane</keyword>
<organism evidence="12 13">
    <name type="scientific">Novipirellula aureliae</name>
    <dbReference type="NCBI Taxonomy" id="2527966"/>
    <lineage>
        <taxon>Bacteria</taxon>
        <taxon>Pseudomonadati</taxon>
        <taxon>Planctomycetota</taxon>
        <taxon>Planctomycetia</taxon>
        <taxon>Pirellulales</taxon>
        <taxon>Pirellulaceae</taxon>
        <taxon>Novipirellula</taxon>
    </lineage>
</organism>
<evidence type="ECO:0000313" key="13">
    <source>
        <dbReference type="Proteomes" id="UP000315471"/>
    </source>
</evidence>
<gene>
    <name evidence="12" type="ORF">Q31b_05460</name>
</gene>
<proteinExistence type="inferred from homology"/>
<dbReference type="Proteomes" id="UP000315471">
    <property type="component" value="Unassembled WGS sequence"/>
</dbReference>